<accession>A0A1V0SLK4</accession>
<gene>
    <name evidence="1" type="ORF">Klosneuvirus_8_17</name>
</gene>
<sequence>MVQDDVLNVATKPVETSSKTDKLSLNILD</sequence>
<proteinExistence type="predicted"/>
<organism evidence="1">
    <name type="scientific">Klosneuvirus KNV1</name>
    <dbReference type="NCBI Taxonomy" id="1977640"/>
    <lineage>
        <taxon>Viruses</taxon>
        <taxon>Varidnaviria</taxon>
        <taxon>Bamfordvirae</taxon>
        <taxon>Nucleocytoviricota</taxon>
        <taxon>Megaviricetes</taxon>
        <taxon>Imitervirales</taxon>
        <taxon>Mimiviridae</taxon>
        <taxon>Klosneuvirinae</taxon>
        <taxon>Klosneuvirus</taxon>
    </lineage>
</organism>
<dbReference type="EMBL" id="KY684115">
    <property type="protein sequence ID" value="ARF12593.1"/>
    <property type="molecule type" value="Genomic_DNA"/>
</dbReference>
<name>A0A1V0SLK4_9VIRU</name>
<evidence type="ECO:0000313" key="1">
    <source>
        <dbReference type="EMBL" id="ARF12593.1"/>
    </source>
</evidence>
<reference evidence="1" key="1">
    <citation type="journal article" date="2017" name="Science">
        <title>Giant viruses with an expanded complement of translation system components.</title>
        <authorList>
            <person name="Schulz F."/>
            <person name="Yutin N."/>
            <person name="Ivanova N.N."/>
            <person name="Ortega D.R."/>
            <person name="Lee T.K."/>
            <person name="Vierheilig J."/>
            <person name="Daims H."/>
            <person name="Horn M."/>
            <person name="Wagner M."/>
            <person name="Jensen G.J."/>
            <person name="Kyrpides N.C."/>
            <person name="Koonin E.V."/>
            <person name="Woyke T."/>
        </authorList>
    </citation>
    <scope>NUCLEOTIDE SEQUENCE</scope>
    <source>
        <strain evidence="1">KNV1</strain>
    </source>
</reference>
<protein>
    <submittedName>
        <fullName evidence="1">Uncharacterized protein</fullName>
    </submittedName>
</protein>